<dbReference type="GO" id="GO:0009245">
    <property type="term" value="P:lipid A biosynthetic process"/>
    <property type="evidence" value="ECO:0007669"/>
    <property type="project" value="UniProtKB-UniRule"/>
</dbReference>
<reference evidence="14 15" key="2">
    <citation type="submission" date="2019-09" db="EMBL/GenBank/DDBJ databases">
        <authorList>
            <person name="Jin C."/>
        </authorList>
    </citation>
    <scope>NUCLEOTIDE SEQUENCE [LARGE SCALE GENOMIC DNA]</scope>
    <source>
        <strain evidence="14 15">BN140002</strain>
    </source>
</reference>
<dbReference type="RefSeq" id="WP_149819366.1">
    <property type="nucleotide sequence ID" value="NZ_VUOA01000028.1"/>
</dbReference>
<keyword evidence="11 13" id="KW-0443">Lipid metabolism</keyword>
<dbReference type="OrthoDB" id="9766423at2"/>
<dbReference type="SUPFAM" id="SSF52540">
    <property type="entry name" value="P-loop containing nucleoside triphosphate hydrolases"/>
    <property type="match status" value="1"/>
</dbReference>
<dbReference type="Proteomes" id="UP000323142">
    <property type="component" value="Unassembled WGS sequence"/>
</dbReference>
<evidence type="ECO:0000256" key="4">
    <source>
        <dbReference type="ARBA" id="ARBA00016436"/>
    </source>
</evidence>
<evidence type="ECO:0000256" key="6">
    <source>
        <dbReference type="ARBA" id="ARBA00022556"/>
    </source>
</evidence>
<dbReference type="AlphaFoldDB" id="A0A5B2VCQ3"/>
<name>A0A5B2VCQ3_9HYPH</name>
<keyword evidence="10 13" id="KW-0067">ATP-binding</keyword>
<protein>
    <recommendedName>
        <fullName evidence="4 13">Tetraacyldisaccharide 4'-kinase</fullName>
        <ecNumber evidence="3 13">2.7.1.130</ecNumber>
    </recommendedName>
    <alternativeName>
        <fullName evidence="12 13">Lipid A 4'-kinase</fullName>
    </alternativeName>
</protein>
<dbReference type="PANTHER" id="PTHR42724:SF1">
    <property type="entry name" value="TETRAACYLDISACCHARIDE 4'-KINASE, MITOCHONDRIAL-RELATED"/>
    <property type="match status" value="1"/>
</dbReference>
<organism evidence="14 15">
    <name type="scientific">Salinarimonas soli</name>
    <dbReference type="NCBI Taxonomy" id="1638099"/>
    <lineage>
        <taxon>Bacteria</taxon>
        <taxon>Pseudomonadati</taxon>
        <taxon>Pseudomonadota</taxon>
        <taxon>Alphaproteobacteria</taxon>
        <taxon>Hyphomicrobiales</taxon>
        <taxon>Salinarimonadaceae</taxon>
        <taxon>Salinarimonas</taxon>
    </lineage>
</organism>
<feature type="binding site" evidence="13">
    <location>
        <begin position="52"/>
        <end position="59"/>
    </location>
    <ligand>
        <name>ATP</name>
        <dbReference type="ChEBI" id="CHEBI:30616"/>
    </ligand>
</feature>
<dbReference type="GO" id="GO:0009029">
    <property type="term" value="F:lipid-A 4'-kinase activity"/>
    <property type="evidence" value="ECO:0007669"/>
    <property type="project" value="UniProtKB-UniRule"/>
</dbReference>
<dbReference type="EMBL" id="VUOA01000028">
    <property type="protein sequence ID" value="KAA2236240.1"/>
    <property type="molecule type" value="Genomic_DNA"/>
</dbReference>
<dbReference type="InterPro" id="IPR027417">
    <property type="entry name" value="P-loop_NTPase"/>
</dbReference>
<gene>
    <name evidence="13" type="primary">lpxK</name>
    <name evidence="14" type="ORF">F0L46_16155</name>
</gene>
<evidence type="ECO:0000256" key="13">
    <source>
        <dbReference type="HAMAP-Rule" id="MF_00409"/>
    </source>
</evidence>
<comment type="caution">
    <text evidence="14">The sequence shown here is derived from an EMBL/GenBank/DDBJ whole genome shotgun (WGS) entry which is preliminary data.</text>
</comment>
<sequence>MRAPAFWQAPRPSALARLLQPAGALVGALAARRMARAGERAAVPVICIGNPTVGGAGKTPTALAIAEHLALLGPQAVFLTRGYGGRLAGPEWVVPGQHGAGDVGDEPLLLARHAPTVLSRDRVAGAAMAAAGSAGVVVMDDGLQNPGLAKDLSLAVIDAGAGIGNGLVLPAGPLRAPLRAQWPRIDALVVLGEGERAEGVAGEARALGKPVLRARLVPDPVIASRLEGVRVLAFAGIGRPAKFFRTLDDLGAQVVARESFPDHHPFTAREIEAMTARAAGDGLLPVTTEKDMMRIAALRVPRLMERIVALPVRAVFSDEAALRALLGRALARGA</sequence>
<reference evidence="14 15" key="1">
    <citation type="submission" date="2019-09" db="EMBL/GenBank/DDBJ databases">
        <title>Salinarimonas rosea gen. nov., sp. nov., a new member of the a-2 subgroup of the Proteobacteria.</title>
        <authorList>
            <person name="Liu J."/>
        </authorList>
    </citation>
    <scope>NUCLEOTIDE SEQUENCE [LARGE SCALE GENOMIC DNA]</scope>
    <source>
        <strain evidence="14 15">BN140002</strain>
    </source>
</reference>
<keyword evidence="8 13" id="KW-0547">Nucleotide-binding</keyword>
<accession>A0A5B2VCQ3</accession>
<dbReference type="PANTHER" id="PTHR42724">
    <property type="entry name" value="TETRAACYLDISACCHARIDE 4'-KINASE"/>
    <property type="match status" value="1"/>
</dbReference>
<dbReference type="GO" id="GO:0009244">
    <property type="term" value="P:lipopolysaccharide core region biosynthetic process"/>
    <property type="evidence" value="ECO:0007669"/>
    <property type="project" value="TreeGrafter"/>
</dbReference>
<dbReference type="EC" id="2.7.1.130" evidence="3 13"/>
<evidence type="ECO:0000256" key="3">
    <source>
        <dbReference type="ARBA" id="ARBA00012071"/>
    </source>
</evidence>
<evidence type="ECO:0000256" key="11">
    <source>
        <dbReference type="ARBA" id="ARBA00023098"/>
    </source>
</evidence>
<keyword evidence="7 13" id="KW-0808">Transferase</keyword>
<evidence type="ECO:0000256" key="9">
    <source>
        <dbReference type="ARBA" id="ARBA00022777"/>
    </source>
</evidence>
<dbReference type="Pfam" id="PF02606">
    <property type="entry name" value="LpxK"/>
    <property type="match status" value="1"/>
</dbReference>
<evidence type="ECO:0000256" key="2">
    <source>
        <dbReference type="ARBA" id="ARBA00004870"/>
    </source>
</evidence>
<dbReference type="GO" id="GO:0005886">
    <property type="term" value="C:plasma membrane"/>
    <property type="evidence" value="ECO:0007669"/>
    <property type="project" value="TreeGrafter"/>
</dbReference>
<evidence type="ECO:0000256" key="8">
    <source>
        <dbReference type="ARBA" id="ARBA00022741"/>
    </source>
</evidence>
<comment type="catalytic activity">
    <reaction evidence="13">
        <text>a lipid A disaccharide + ATP = a lipid IVA + ADP + H(+)</text>
        <dbReference type="Rhea" id="RHEA:67840"/>
        <dbReference type="ChEBI" id="CHEBI:15378"/>
        <dbReference type="ChEBI" id="CHEBI:30616"/>
        <dbReference type="ChEBI" id="CHEBI:176343"/>
        <dbReference type="ChEBI" id="CHEBI:176425"/>
        <dbReference type="ChEBI" id="CHEBI:456216"/>
        <dbReference type="EC" id="2.7.1.130"/>
    </reaction>
</comment>
<keyword evidence="5 13" id="KW-0444">Lipid biosynthesis</keyword>
<comment type="similarity">
    <text evidence="13">Belongs to the LpxK family.</text>
</comment>
<keyword evidence="15" id="KW-1185">Reference proteome</keyword>
<comment type="pathway">
    <text evidence="2 13">Glycolipid biosynthesis; lipid IV(A) biosynthesis; lipid IV(A) from (3R)-3-hydroxytetradecanoyl-[acyl-carrier-protein] and UDP-N-acetyl-alpha-D-glucosamine: step 6/6.</text>
</comment>
<evidence type="ECO:0000313" key="15">
    <source>
        <dbReference type="Proteomes" id="UP000323142"/>
    </source>
</evidence>
<comment type="function">
    <text evidence="1 13">Transfers the gamma-phosphate of ATP to the 4'-position of a tetraacyldisaccharide 1-phosphate intermediate (termed DS-1-P) to form tetraacyldisaccharide 1,4'-bis-phosphate (lipid IVA).</text>
</comment>
<evidence type="ECO:0000256" key="12">
    <source>
        <dbReference type="ARBA" id="ARBA00029757"/>
    </source>
</evidence>
<evidence type="ECO:0000313" key="14">
    <source>
        <dbReference type="EMBL" id="KAA2236240.1"/>
    </source>
</evidence>
<dbReference type="NCBIfam" id="TIGR00682">
    <property type="entry name" value="lpxK"/>
    <property type="match status" value="1"/>
</dbReference>
<dbReference type="InterPro" id="IPR003758">
    <property type="entry name" value="LpxK"/>
</dbReference>
<evidence type="ECO:0000256" key="7">
    <source>
        <dbReference type="ARBA" id="ARBA00022679"/>
    </source>
</evidence>
<evidence type="ECO:0000256" key="10">
    <source>
        <dbReference type="ARBA" id="ARBA00022840"/>
    </source>
</evidence>
<evidence type="ECO:0000256" key="1">
    <source>
        <dbReference type="ARBA" id="ARBA00002274"/>
    </source>
</evidence>
<dbReference type="GO" id="GO:0005524">
    <property type="term" value="F:ATP binding"/>
    <property type="evidence" value="ECO:0007669"/>
    <property type="project" value="UniProtKB-UniRule"/>
</dbReference>
<evidence type="ECO:0000256" key="5">
    <source>
        <dbReference type="ARBA" id="ARBA00022516"/>
    </source>
</evidence>
<dbReference type="UniPathway" id="UPA00359">
    <property type="reaction ID" value="UER00482"/>
</dbReference>
<proteinExistence type="inferred from homology"/>
<keyword evidence="6 13" id="KW-0441">Lipid A biosynthesis</keyword>
<dbReference type="HAMAP" id="MF_00409">
    <property type="entry name" value="LpxK"/>
    <property type="match status" value="1"/>
</dbReference>
<keyword evidence="9 13" id="KW-0418">Kinase</keyword>